<evidence type="ECO:0000256" key="8">
    <source>
        <dbReference type="ARBA" id="ARBA00042978"/>
    </source>
</evidence>
<dbReference type="Gene3D" id="3.30.2010.10">
    <property type="entry name" value="Metalloproteases ('zincins'), catalytic domain"/>
    <property type="match status" value="1"/>
</dbReference>
<evidence type="ECO:0000256" key="3">
    <source>
        <dbReference type="ARBA" id="ARBA00022801"/>
    </source>
</evidence>
<name>R7UR31_CAPTE</name>
<evidence type="ECO:0000259" key="11">
    <source>
        <dbReference type="Pfam" id="PF01435"/>
    </source>
</evidence>
<feature type="domain" description="Peptidase M48" evidence="11">
    <location>
        <begin position="199"/>
        <end position="374"/>
    </location>
</feature>
<organism evidence="12">
    <name type="scientific">Capitella teleta</name>
    <name type="common">Polychaete worm</name>
    <dbReference type="NCBI Taxonomy" id="283909"/>
    <lineage>
        <taxon>Eukaryota</taxon>
        <taxon>Metazoa</taxon>
        <taxon>Spiralia</taxon>
        <taxon>Lophotrochozoa</taxon>
        <taxon>Annelida</taxon>
        <taxon>Polychaeta</taxon>
        <taxon>Sedentaria</taxon>
        <taxon>Scolecida</taxon>
        <taxon>Capitellidae</taxon>
        <taxon>Capitella</taxon>
    </lineage>
</organism>
<dbReference type="GO" id="GO:0005743">
    <property type="term" value="C:mitochondrial inner membrane"/>
    <property type="evidence" value="ECO:0007669"/>
    <property type="project" value="TreeGrafter"/>
</dbReference>
<dbReference type="OMA" id="TFILGHE"/>
<evidence type="ECO:0000256" key="5">
    <source>
        <dbReference type="ARBA" id="ARBA00023049"/>
    </source>
</evidence>
<keyword evidence="3 9" id="KW-0378">Hydrolase</keyword>
<dbReference type="Pfam" id="PF01435">
    <property type="entry name" value="Peptidase_M48"/>
    <property type="match status" value="1"/>
</dbReference>
<dbReference type="CDD" id="cd07331">
    <property type="entry name" value="M48C_Oma1_like"/>
    <property type="match status" value="1"/>
</dbReference>
<evidence type="ECO:0000256" key="2">
    <source>
        <dbReference type="ARBA" id="ARBA00022723"/>
    </source>
</evidence>
<evidence type="ECO:0000256" key="7">
    <source>
        <dbReference type="ARBA" id="ARBA00040360"/>
    </source>
</evidence>
<feature type="transmembrane region" description="Helical" evidence="10">
    <location>
        <begin position="271"/>
        <end position="296"/>
    </location>
</feature>
<comment type="similarity">
    <text evidence="6 9">Belongs to the peptidase M48 family.</text>
</comment>
<keyword evidence="10" id="KW-0472">Membrane</keyword>
<dbReference type="InterPro" id="IPR051156">
    <property type="entry name" value="Mito/Outer_Membr_Metalloprot"/>
</dbReference>
<evidence type="ECO:0000313" key="14">
    <source>
        <dbReference type="Proteomes" id="UP000014760"/>
    </source>
</evidence>
<proteinExistence type="inferred from homology"/>
<keyword evidence="5 9" id="KW-0482">Metalloprotease</keyword>
<evidence type="ECO:0000256" key="4">
    <source>
        <dbReference type="ARBA" id="ARBA00022833"/>
    </source>
</evidence>
<evidence type="ECO:0000256" key="6">
    <source>
        <dbReference type="ARBA" id="ARBA00038233"/>
    </source>
</evidence>
<feature type="transmembrane region" description="Helical" evidence="10">
    <location>
        <begin position="114"/>
        <end position="135"/>
    </location>
</feature>
<evidence type="ECO:0000256" key="1">
    <source>
        <dbReference type="ARBA" id="ARBA00022670"/>
    </source>
</evidence>
<keyword evidence="2" id="KW-0479">Metal-binding</keyword>
<dbReference type="GO" id="GO:0006515">
    <property type="term" value="P:protein quality control for misfolded or incompletely synthesized proteins"/>
    <property type="evidence" value="ECO:0007669"/>
    <property type="project" value="TreeGrafter"/>
</dbReference>
<evidence type="ECO:0000313" key="12">
    <source>
        <dbReference type="EMBL" id="ELU06397.1"/>
    </source>
</evidence>
<dbReference type="STRING" id="283909.R7UR31"/>
<dbReference type="EMBL" id="KB300677">
    <property type="protein sequence ID" value="ELU06397.1"/>
    <property type="molecule type" value="Genomic_DNA"/>
</dbReference>
<evidence type="ECO:0000256" key="9">
    <source>
        <dbReference type="RuleBase" id="RU003983"/>
    </source>
</evidence>
<sequence>MAFLLHRLRLPCLRATCSSAHPVKVSLRPSPQTAINRSVLPAVGHITLRTTQPSCRDFHTSPRRSALPPVAWVVIRAVAQIGSIIGGRTLRKRWQNLSDHEKKGVKTHLWKNKWFVGTVGSAFVLAVIIDLATHFQETPITHRKRYIAFTEEQLKQIVDFEFKMIMEDVKDNVVPATNAVYGLLVKVAQRIVDNNQDIDLLQRQKWTLIVVDSPEENAFVLPTGQIFVYTGIMKSVKTESQLAFMLSHELAHVILNHTAEKISTCQLIDKMIILLLAMLWFFIPTDGIAVITQAFFKKVVDLMLHLPYSRALETEADEVGLQLVAKACYDVRQSSVFWNVMALQSELPGQEGQIPEWLSTHPNHENRASRLDELIPEAIELRNKCKCLRLPDKDPRDEVAMLRQMAKAAVQPSAS</sequence>
<dbReference type="AlphaFoldDB" id="R7UR31"/>
<keyword evidence="10" id="KW-0812">Transmembrane</keyword>
<dbReference type="Proteomes" id="UP000014760">
    <property type="component" value="Unassembled WGS sequence"/>
</dbReference>
<dbReference type="EMBL" id="AMQN01007424">
    <property type="status" value="NOT_ANNOTATED_CDS"/>
    <property type="molecule type" value="Genomic_DNA"/>
</dbReference>
<reference evidence="14" key="1">
    <citation type="submission" date="2012-12" db="EMBL/GenBank/DDBJ databases">
        <authorList>
            <person name="Hellsten U."/>
            <person name="Grimwood J."/>
            <person name="Chapman J.A."/>
            <person name="Shapiro H."/>
            <person name="Aerts A."/>
            <person name="Otillar R.P."/>
            <person name="Terry A.Y."/>
            <person name="Boore J.L."/>
            <person name="Simakov O."/>
            <person name="Marletaz F."/>
            <person name="Cho S.-J."/>
            <person name="Edsinger-Gonzales E."/>
            <person name="Havlak P."/>
            <person name="Kuo D.-H."/>
            <person name="Larsson T."/>
            <person name="Lv J."/>
            <person name="Arendt D."/>
            <person name="Savage R."/>
            <person name="Osoegawa K."/>
            <person name="de Jong P."/>
            <person name="Lindberg D.R."/>
            <person name="Seaver E.C."/>
            <person name="Weisblat D.A."/>
            <person name="Putnam N.H."/>
            <person name="Grigoriev I.V."/>
            <person name="Rokhsar D.S."/>
        </authorList>
    </citation>
    <scope>NUCLEOTIDE SEQUENCE</scope>
    <source>
        <strain evidence="14">I ESC-2004</strain>
    </source>
</reference>
<dbReference type="InterPro" id="IPR001915">
    <property type="entry name" value="Peptidase_M48"/>
</dbReference>
<keyword evidence="14" id="KW-1185">Reference proteome</keyword>
<dbReference type="GO" id="GO:0046872">
    <property type="term" value="F:metal ion binding"/>
    <property type="evidence" value="ECO:0007669"/>
    <property type="project" value="UniProtKB-KW"/>
</dbReference>
<dbReference type="HOGENOM" id="CLU_029002_6_0_1"/>
<dbReference type="GO" id="GO:0034982">
    <property type="term" value="P:mitochondrial protein processing"/>
    <property type="evidence" value="ECO:0007669"/>
    <property type="project" value="TreeGrafter"/>
</dbReference>
<dbReference type="PANTHER" id="PTHR22726">
    <property type="entry name" value="METALLOENDOPEPTIDASE OMA1"/>
    <property type="match status" value="1"/>
</dbReference>
<evidence type="ECO:0000313" key="13">
    <source>
        <dbReference type="EnsemblMetazoa" id="CapteP112381"/>
    </source>
</evidence>
<reference evidence="12 14" key="2">
    <citation type="journal article" date="2013" name="Nature">
        <title>Insights into bilaterian evolution from three spiralian genomes.</title>
        <authorList>
            <person name="Simakov O."/>
            <person name="Marletaz F."/>
            <person name="Cho S.J."/>
            <person name="Edsinger-Gonzales E."/>
            <person name="Havlak P."/>
            <person name="Hellsten U."/>
            <person name="Kuo D.H."/>
            <person name="Larsson T."/>
            <person name="Lv J."/>
            <person name="Arendt D."/>
            <person name="Savage R."/>
            <person name="Osoegawa K."/>
            <person name="de Jong P."/>
            <person name="Grimwood J."/>
            <person name="Chapman J.A."/>
            <person name="Shapiro H."/>
            <person name="Aerts A."/>
            <person name="Otillar R.P."/>
            <person name="Terry A.Y."/>
            <person name="Boore J.L."/>
            <person name="Grigoriev I.V."/>
            <person name="Lindberg D.R."/>
            <person name="Seaver E.C."/>
            <person name="Weisblat D.A."/>
            <person name="Putnam N.H."/>
            <person name="Rokhsar D.S."/>
        </authorList>
    </citation>
    <scope>NUCLEOTIDE SEQUENCE</scope>
    <source>
        <strain evidence="12 14">I ESC-2004</strain>
    </source>
</reference>
<dbReference type="OrthoDB" id="7464992at2759"/>
<dbReference type="GO" id="GO:0004222">
    <property type="term" value="F:metalloendopeptidase activity"/>
    <property type="evidence" value="ECO:0007669"/>
    <property type="project" value="InterPro"/>
</dbReference>
<evidence type="ECO:0000256" key="10">
    <source>
        <dbReference type="SAM" id="Phobius"/>
    </source>
</evidence>
<reference evidence="13" key="3">
    <citation type="submission" date="2015-06" db="UniProtKB">
        <authorList>
            <consortium name="EnsemblMetazoa"/>
        </authorList>
    </citation>
    <scope>IDENTIFICATION</scope>
</reference>
<dbReference type="EnsemblMetazoa" id="CapteT112381">
    <property type="protein sequence ID" value="CapteP112381"/>
    <property type="gene ID" value="CapteG112381"/>
</dbReference>
<keyword evidence="4 9" id="KW-0862">Zinc</keyword>
<dbReference type="PANTHER" id="PTHR22726:SF1">
    <property type="entry name" value="METALLOENDOPEPTIDASE OMA1, MITOCHONDRIAL"/>
    <property type="match status" value="1"/>
</dbReference>
<keyword evidence="10" id="KW-1133">Transmembrane helix</keyword>
<accession>R7UR31</accession>
<comment type="cofactor">
    <cofactor evidence="9">
        <name>Zn(2+)</name>
        <dbReference type="ChEBI" id="CHEBI:29105"/>
    </cofactor>
    <text evidence="9">Binds 1 zinc ion per subunit.</text>
</comment>
<protein>
    <recommendedName>
        <fullName evidence="7">Metalloendopeptidase OMA1, mitochondrial</fullName>
    </recommendedName>
    <alternativeName>
        <fullName evidence="8">Overlapping with the m-AAA protease 1 homolog</fullName>
    </alternativeName>
</protein>
<gene>
    <name evidence="12" type="ORF">CAPTEDRAFT_112381</name>
</gene>
<keyword evidence="1 9" id="KW-0645">Protease</keyword>